<evidence type="ECO:0000256" key="7">
    <source>
        <dbReference type="ARBA" id="ARBA00022884"/>
    </source>
</evidence>
<dbReference type="SUPFAM" id="SSF55658">
    <property type="entry name" value="L9 N-domain-like"/>
    <property type="match status" value="1"/>
</dbReference>
<dbReference type="PRINTS" id="PR02008">
    <property type="entry name" value="RCMTFAMILY"/>
</dbReference>
<evidence type="ECO:0000256" key="2">
    <source>
        <dbReference type="ARBA" id="ARBA00010605"/>
    </source>
</evidence>
<dbReference type="Proteomes" id="UP001497525">
    <property type="component" value="Unassembled WGS sequence"/>
</dbReference>
<feature type="active site" description="Nucleophile" evidence="14">
    <location>
        <position position="624"/>
    </location>
</feature>
<feature type="binding site" evidence="14">
    <location>
        <position position="569"/>
    </location>
    <ligand>
        <name>S-adenosyl-L-methionine</name>
        <dbReference type="ChEBI" id="CHEBI:59789"/>
    </ligand>
</feature>
<keyword evidence="9" id="KW-0689">Ribosomal protein</keyword>
<dbReference type="PROSITE" id="PS51686">
    <property type="entry name" value="SAM_MT_RSMB_NOP"/>
    <property type="match status" value="1"/>
</dbReference>
<feature type="binding site" evidence="14">
    <location>
        <begin position="491"/>
        <end position="497"/>
    </location>
    <ligand>
        <name>S-adenosyl-L-methionine</name>
        <dbReference type="ChEBI" id="CHEBI:59789"/>
    </ligand>
</feature>
<evidence type="ECO:0000313" key="17">
    <source>
        <dbReference type="EMBL" id="CAL5139645.1"/>
    </source>
</evidence>
<dbReference type="SUPFAM" id="SSF53335">
    <property type="entry name" value="S-adenosyl-L-methionine-dependent methyltransferases"/>
    <property type="match status" value="1"/>
</dbReference>
<evidence type="ECO:0000256" key="14">
    <source>
        <dbReference type="PROSITE-ProRule" id="PRU01023"/>
    </source>
</evidence>
<evidence type="ECO:0000256" key="10">
    <source>
        <dbReference type="ARBA" id="ARBA00023128"/>
    </source>
</evidence>
<name>A0AAV2TS90_CALDB</name>
<dbReference type="InterPro" id="IPR029063">
    <property type="entry name" value="SAM-dependent_MTases_sf"/>
</dbReference>
<keyword evidence="6 14" id="KW-0949">S-adenosyl-L-methionine</keyword>
<evidence type="ECO:0000256" key="11">
    <source>
        <dbReference type="ARBA" id="ARBA00023274"/>
    </source>
</evidence>
<evidence type="ECO:0000256" key="8">
    <source>
        <dbReference type="ARBA" id="ARBA00022946"/>
    </source>
</evidence>
<evidence type="ECO:0000256" key="15">
    <source>
        <dbReference type="SAM" id="MobiDB-lite"/>
    </source>
</evidence>
<keyword evidence="3" id="KW-0698">rRNA processing</keyword>
<dbReference type="Gene3D" id="3.40.50.150">
    <property type="entry name" value="Vaccinia Virus protein VP39"/>
    <property type="match status" value="1"/>
</dbReference>
<keyword evidence="10" id="KW-0496">Mitochondrion</keyword>
<dbReference type="Gene3D" id="3.40.5.10">
    <property type="entry name" value="Ribosomal protein L9, N-terminal domain"/>
    <property type="match status" value="1"/>
</dbReference>
<evidence type="ECO:0000256" key="12">
    <source>
        <dbReference type="ARBA" id="ARBA00042050"/>
    </source>
</evidence>
<evidence type="ECO:0000256" key="9">
    <source>
        <dbReference type="ARBA" id="ARBA00022980"/>
    </source>
</evidence>
<evidence type="ECO:0000313" key="18">
    <source>
        <dbReference type="Proteomes" id="UP001497525"/>
    </source>
</evidence>
<proteinExistence type="inferred from homology"/>
<feature type="domain" description="SAM-dependent MTase RsmB/NOP-type" evidence="16">
    <location>
        <begin position="386"/>
        <end position="712"/>
    </location>
</feature>
<dbReference type="GO" id="GO:0003723">
    <property type="term" value="F:RNA binding"/>
    <property type="evidence" value="ECO:0007669"/>
    <property type="project" value="UniProtKB-UniRule"/>
</dbReference>
<evidence type="ECO:0000256" key="4">
    <source>
        <dbReference type="ARBA" id="ARBA00022603"/>
    </source>
</evidence>
<dbReference type="GO" id="GO:0031167">
    <property type="term" value="P:rRNA methylation"/>
    <property type="evidence" value="ECO:0007669"/>
    <property type="project" value="TreeGrafter"/>
</dbReference>
<dbReference type="InterPro" id="IPR023267">
    <property type="entry name" value="RCMT"/>
</dbReference>
<evidence type="ECO:0000259" key="16">
    <source>
        <dbReference type="PROSITE" id="PS51686"/>
    </source>
</evidence>
<feature type="region of interest" description="Disordered" evidence="15">
    <location>
        <begin position="345"/>
        <end position="369"/>
    </location>
</feature>
<accession>A0AAV2TS90</accession>
<dbReference type="EMBL" id="CAXLJL010000623">
    <property type="protein sequence ID" value="CAL5139645.1"/>
    <property type="molecule type" value="Genomic_DNA"/>
</dbReference>
<evidence type="ECO:0000256" key="13">
    <source>
        <dbReference type="ARBA" id="ARBA00049302"/>
    </source>
</evidence>
<dbReference type="InterPro" id="IPR036935">
    <property type="entry name" value="Ribosomal_bL9_N_sf"/>
</dbReference>
<dbReference type="Pfam" id="PF01189">
    <property type="entry name" value="Methyltr_RsmB-F"/>
    <property type="match status" value="1"/>
</dbReference>
<comment type="caution">
    <text evidence="17">The sequence shown here is derived from an EMBL/GenBank/DDBJ whole genome shotgun (WGS) entry which is preliminary data.</text>
</comment>
<comment type="similarity">
    <text evidence="14">Belongs to the class I-like SAM-binding methyltransferase superfamily. RsmB/NOP family.</text>
</comment>
<evidence type="ECO:0000256" key="5">
    <source>
        <dbReference type="ARBA" id="ARBA00022679"/>
    </source>
</evidence>
<keyword evidence="4 14" id="KW-0489">Methyltransferase</keyword>
<evidence type="ECO:0000256" key="1">
    <source>
        <dbReference type="ARBA" id="ARBA00004173"/>
    </source>
</evidence>
<dbReference type="PANTHER" id="PTHR22808:SF3">
    <property type="entry name" value="5-METHYLCYTOSINE RRNA METHYLTRANSFERASE NSUN4"/>
    <property type="match status" value="1"/>
</dbReference>
<keyword evidence="5 14" id="KW-0808">Transferase</keyword>
<comment type="catalytic activity">
    <reaction evidence="13">
        <text>a cytidine in rRNA + S-adenosyl-L-methionine = a 5-methylcytidine in rRNA + S-adenosyl-L-homocysteine + H(+)</text>
        <dbReference type="Rhea" id="RHEA:61484"/>
        <dbReference type="Rhea" id="RHEA-COMP:15836"/>
        <dbReference type="Rhea" id="RHEA-COMP:15837"/>
        <dbReference type="ChEBI" id="CHEBI:15378"/>
        <dbReference type="ChEBI" id="CHEBI:57856"/>
        <dbReference type="ChEBI" id="CHEBI:59789"/>
        <dbReference type="ChEBI" id="CHEBI:74483"/>
        <dbReference type="ChEBI" id="CHEBI:82748"/>
    </reaction>
</comment>
<organism evidence="17 18">
    <name type="scientific">Calicophoron daubneyi</name>
    <name type="common">Rumen fluke</name>
    <name type="synonym">Paramphistomum daubneyi</name>
    <dbReference type="NCBI Taxonomy" id="300641"/>
    <lineage>
        <taxon>Eukaryota</taxon>
        <taxon>Metazoa</taxon>
        <taxon>Spiralia</taxon>
        <taxon>Lophotrochozoa</taxon>
        <taxon>Platyhelminthes</taxon>
        <taxon>Trematoda</taxon>
        <taxon>Digenea</taxon>
        <taxon>Plagiorchiida</taxon>
        <taxon>Pronocephalata</taxon>
        <taxon>Paramphistomoidea</taxon>
        <taxon>Paramphistomidae</taxon>
        <taxon>Calicophoron</taxon>
    </lineage>
</organism>
<dbReference type="InterPro" id="IPR049560">
    <property type="entry name" value="MeTrfase_RsmB-F_NOP2_cat"/>
</dbReference>
<protein>
    <recommendedName>
        <fullName evidence="12">NOL1/NOP2/Sun domain family member 4</fullName>
    </recommendedName>
</protein>
<dbReference type="PANTHER" id="PTHR22808">
    <property type="entry name" value="NCL1 YEAST -RELATED NOL1/NOP2/FMU SUN DOMAIN-CONTAINING"/>
    <property type="match status" value="1"/>
</dbReference>
<keyword evidence="7 14" id="KW-0694">RNA-binding</keyword>
<evidence type="ECO:0000256" key="6">
    <source>
        <dbReference type="ARBA" id="ARBA00022691"/>
    </source>
</evidence>
<dbReference type="InterPro" id="IPR020070">
    <property type="entry name" value="Ribosomal_bL9_N"/>
</dbReference>
<keyword evidence="11" id="KW-0687">Ribonucleoprotein</keyword>
<feature type="binding site" evidence="14">
    <location>
        <position position="546"/>
    </location>
    <ligand>
        <name>S-adenosyl-L-methionine</name>
        <dbReference type="ChEBI" id="CHEBI:59789"/>
    </ligand>
</feature>
<dbReference type="GO" id="GO:0005762">
    <property type="term" value="C:mitochondrial large ribosomal subunit"/>
    <property type="evidence" value="ECO:0007669"/>
    <property type="project" value="TreeGrafter"/>
</dbReference>
<comment type="similarity">
    <text evidence="2">Belongs to the bacterial ribosomal protein bL9 family.</text>
</comment>
<dbReference type="GO" id="GO:0008173">
    <property type="term" value="F:RNA methyltransferase activity"/>
    <property type="evidence" value="ECO:0007669"/>
    <property type="project" value="InterPro"/>
</dbReference>
<reference evidence="17" key="1">
    <citation type="submission" date="2024-06" db="EMBL/GenBank/DDBJ databases">
        <authorList>
            <person name="Liu X."/>
            <person name="Lenzi L."/>
            <person name="Haldenby T S."/>
            <person name="Uol C."/>
        </authorList>
    </citation>
    <scope>NUCLEOTIDE SEQUENCE</scope>
</reference>
<feature type="binding site" evidence="14">
    <location>
        <position position="514"/>
    </location>
    <ligand>
        <name>S-adenosyl-L-methionine</name>
        <dbReference type="ChEBI" id="CHEBI:59789"/>
    </ligand>
</feature>
<sequence>MLTRLRTVSALAVGRRFFVTLKRKYPIEVPSVEWAEGNLPPLTVKQQIYEEVKPEKPASSLISILLTTDVPGLGVMGTVTSVHRNRFWRYLFPLQMAELPTEERIQFFRSQSRKQPAVLCGQSYISQQNLLNMTLYIPMNPATNWTLNKTHVKFAFRKYGIIMNEDSITLPTKPVTRDAVTSTFTVNVKIDNIVDVPVTCRIFLYQRLDKSTCTQPPTNVFKSLHLDDWKEDFPDNELRLLCRQLSTKVQRRKLTDPFQLKRVDGTTSRYKIVPLSASNQAALAHFDYYYAQAYGSSSWCAMRAALLTPPAKVALINQFCPISSDLVGGRSEKLLVDVVESLSRHKDEKRPEATATIPPDGNTQDEPEFAPPVVRRQFVGTSRPSKTVDLSEFVPVTEFISENEAFTRECDSDVAFFAETSTGSQPDSLVHEPIQLPERLRVKCFKPGKISAFDGPKMFENQFDFYPLDLASVVTVLALNLRQDDSLLDLCAAPGGKSLTALQTMLLRRLVCSDSSNQRLTRLHQVLRMYWPADVQIPKIDVVQEDNLSRFLSLEPTSEDRLFDKVLVDVPCSTDRHALTSDQGSVFSRGKRKSLIQLPDRQSALLRRGVQLCRPGGSIVYSTCTLSPAQNQGVIENFLKEVSTADSELRVRLVDLSPLAFMCSASRHELGIHVIPAYSTLPNVSSRPVGLLIVPTLSSNYGPAFIAKLQRVS</sequence>
<dbReference type="Pfam" id="PF01281">
    <property type="entry name" value="Ribosomal_L9_N"/>
    <property type="match status" value="1"/>
</dbReference>
<gene>
    <name evidence="17" type="ORF">CDAUBV1_LOCUS14761</name>
</gene>
<keyword evidence="8" id="KW-0809">Transit peptide</keyword>
<comment type="subcellular location">
    <subcellularLocation>
        <location evidence="1">Mitochondrion</location>
    </subcellularLocation>
</comment>
<dbReference type="Gene3D" id="6.20.240.40">
    <property type="match status" value="1"/>
</dbReference>
<evidence type="ECO:0000256" key="3">
    <source>
        <dbReference type="ARBA" id="ARBA00022552"/>
    </source>
</evidence>
<dbReference type="InterPro" id="IPR001678">
    <property type="entry name" value="MeTrfase_RsmB-F_NOP2_dom"/>
</dbReference>
<dbReference type="AlphaFoldDB" id="A0AAV2TS90"/>
<dbReference type="InterPro" id="IPR009027">
    <property type="entry name" value="Ribosomal_bL9/RNase_H1_N"/>
</dbReference>